<dbReference type="AlphaFoldDB" id="A0A0D1W5C9"/>
<feature type="region of interest" description="Disordered" evidence="4">
    <location>
        <begin position="1"/>
        <end position="135"/>
    </location>
</feature>
<evidence type="ECO:0000313" key="5">
    <source>
        <dbReference type="EMBL" id="KIV83875.1"/>
    </source>
</evidence>
<dbReference type="EMBL" id="KN846952">
    <property type="protein sequence ID" value="KIV83875.1"/>
    <property type="molecule type" value="Genomic_DNA"/>
</dbReference>
<feature type="region of interest" description="Disordered" evidence="4">
    <location>
        <begin position="573"/>
        <end position="593"/>
    </location>
</feature>
<keyword evidence="1 3" id="KW-0853">WD repeat</keyword>
<evidence type="ECO:0000256" key="1">
    <source>
        <dbReference type="ARBA" id="ARBA00022574"/>
    </source>
</evidence>
<dbReference type="GO" id="GO:0005680">
    <property type="term" value="C:anaphase-promoting complex"/>
    <property type="evidence" value="ECO:0007669"/>
    <property type="project" value="TreeGrafter"/>
</dbReference>
<gene>
    <name evidence="5" type="ORF">PV11_05864</name>
</gene>
<feature type="compositionally biased region" description="Basic and acidic residues" evidence="4">
    <location>
        <begin position="107"/>
        <end position="118"/>
    </location>
</feature>
<dbReference type="GO" id="GO:1990757">
    <property type="term" value="F:ubiquitin ligase activator activity"/>
    <property type="evidence" value="ECO:0007669"/>
    <property type="project" value="TreeGrafter"/>
</dbReference>
<feature type="region of interest" description="Disordered" evidence="4">
    <location>
        <begin position="144"/>
        <end position="163"/>
    </location>
</feature>
<dbReference type="PROSITE" id="PS50294">
    <property type="entry name" value="WD_REPEATS_REGION"/>
    <property type="match status" value="1"/>
</dbReference>
<sequence>MGDHNPAAGSTTPESPAILPTALQHDDLSKTDLSATGERLSRFERARPSLGDLEQHQSTSKLQSDVGTPPQVRARFTSPDRFIPQRPLYADKRASYQTNKPPVLLQGRERNDRQRDNSVDPFRSVSETRSRSLVRQRQYRNAYNLRPPHYTPSFVHGTDASPPRIDGRVATTSLRQVSGGFWTVGGQLTVQLGQLQAVPSGTAGLIASGTTAPLHTASFLDQPTLDDKVVEHERRLGLALDIDQTERVLIQDNTKRENGPNLLPQHSPFIWRDSRWTRGMNMLPFTQKTEEQPTAEKAIPTVPFRVLDAPSLKDDYYCSILAYSYTCHTLAVALTHKVYLWTEQYGVRYPPLPPVRLSNFVTSLAFSSESGGRAILAVARNSGTVTLWSLLEARPRFDAPHPCAASCVAFRPSQTYRQSINGDDFVPCEDLLVGDDAGKIYYYSLQWPETMMLLAKVDAHTQNICGLAWSPDSELFVSGGNDNRAFLFDPKIILQNQVENLAPGNSVEHATAMEMPVNQQVDPAQSGPTTPPVIQTIPVPFGMLTPPASPERNQSRAQPGGIFSVLATATGQTTSGLATPPASPTRRVSGLPRAPIVDYRWPPRRTASQNPPDIRNGLADPSIPGQTNVHVYSFYHFAAVKAIAFAPWQPSLLATGGGSNDRQIHFFHTGSGATLALINVFSQVTSLV</sequence>
<dbReference type="GO" id="GO:1905786">
    <property type="term" value="P:positive regulation of anaphase-promoting complex-dependent catabolic process"/>
    <property type="evidence" value="ECO:0007669"/>
    <property type="project" value="TreeGrafter"/>
</dbReference>
<dbReference type="InterPro" id="IPR015943">
    <property type="entry name" value="WD40/YVTN_repeat-like_dom_sf"/>
</dbReference>
<feature type="compositionally biased region" description="Polar residues" evidence="4">
    <location>
        <begin position="56"/>
        <end position="66"/>
    </location>
</feature>
<reference evidence="5 6" key="1">
    <citation type="submission" date="2015-01" db="EMBL/GenBank/DDBJ databases">
        <title>The Genome Sequence of Exophiala sideris CBS121828.</title>
        <authorList>
            <consortium name="The Broad Institute Genomics Platform"/>
            <person name="Cuomo C."/>
            <person name="de Hoog S."/>
            <person name="Gorbushina A."/>
            <person name="Stielow B."/>
            <person name="Teixiera M."/>
            <person name="Abouelleil A."/>
            <person name="Chapman S.B."/>
            <person name="Priest M."/>
            <person name="Young S.K."/>
            <person name="Wortman J."/>
            <person name="Nusbaum C."/>
            <person name="Birren B."/>
        </authorList>
    </citation>
    <scope>NUCLEOTIDE SEQUENCE [LARGE SCALE GENOMIC DNA]</scope>
    <source>
        <strain evidence="5 6">CBS 121828</strain>
    </source>
</reference>
<dbReference type="InterPro" id="IPR001680">
    <property type="entry name" value="WD40_rpt"/>
</dbReference>
<protein>
    <submittedName>
        <fullName evidence="5">Uncharacterized protein</fullName>
    </submittedName>
</protein>
<dbReference type="STRING" id="1016849.A0A0D1W5C9"/>
<dbReference type="Pfam" id="PF00400">
    <property type="entry name" value="WD40"/>
    <property type="match status" value="1"/>
</dbReference>
<dbReference type="PROSITE" id="PS50082">
    <property type="entry name" value="WD_REPEATS_2"/>
    <property type="match status" value="1"/>
</dbReference>
<dbReference type="Proteomes" id="UP000053599">
    <property type="component" value="Unassembled WGS sequence"/>
</dbReference>
<dbReference type="GO" id="GO:0031145">
    <property type="term" value="P:anaphase-promoting complex-dependent catabolic process"/>
    <property type="evidence" value="ECO:0007669"/>
    <property type="project" value="TreeGrafter"/>
</dbReference>
<dbReference type="InterPro" id="IPR036322">
    <property type="entry name" value="WD40_repeat_dom_sf"/>
</dbReference>
<proteinExistence type="predicted"/>
<evidence type="ECO:0000256" key="3">
    <source>
        <dbReference type="PROSITE-ProRule" id="PRU00221"/>
    </source>
</evidence>
<dbReference type="OrthoDB" id="10263272at2759"/>
<organism evidence="5 6">
    <name type="scientific">Exophiala sideris</name>
    <dbReference type="NCBI Taxonomy" id="1016849"/>
    <lineage>
        <taxon>Eukaryota</taxon>
        <taxon>Fungi</taxon>
        <taxon>Dikarya</taxon>
        <taxon>Ascomycota</taxon>
        <taxon>Pezizomycotina</taxon>
        <taxon>Eurotiomycetes</taxon>
        <taxon>Chaetothyriomycetidae</taxon>
        <taxon>Chaetothyriales</taxon>
        <taxon>Herpotrichiellaceae</taxon>
        <taxon>Exophiala</taxon>
    </lineage>
</organism>
<dbReference type="PANTHER" id="PTHR19918">
    <property type="entry name" value="CELL DIVISION CYCLE 20 CDC20 FIZZY -RELATED"/>
    <property type="match status" value="1"/>
</dbReference>
<dbReference type="PANTHER" id="PTHR19918:SF5">
    <property type="entry name" value="MEIOSIS-SPECIFIC APC_C ACTIVATOR PROTEIN AMA1"/>
    <property type="match status" value="1"/>
</dbReference>
<dbReference type="Gene3D" id="2.130.10.10">
    <property type="entry name" value="YVTN repeat-like/Quinoprotein amine dehydrogenase"/>
    <property type="match status" value="2"/>
</dbReference>
<evidence type="ECO:0000256" key="2">
    <source>
        <dbReference type="ARBA" id="ARBA00022737"/>
    </source>
</evidence>
<evidence type="ECO:0000256" key="4">
    <source>
        <dbReference type="SAM" id="MobiDB-lite"/>
    </source>
</evidence>
<keyword evidence="2" id="KW-0677">Repeat</keyword>
<accession>A0A0D1W5C9</accession>
<evidence type="ECO:0000313" key="6">
    <source>
        <dbReference type="Proteomes" id="UP000053599"/>
    </source>
</evidence>
<feature type="repeat" description="WD" evidence="3">
    <location>
        <begin position="457"/>
        <end position="489"/>
    </location>
</feature>
<dbReference type="SUPFAM" id="SSF50978">
    <property type="entry name" value="WD40 repeat-like"/>
    <property type="match status" value="1"/>
</dbReference>
<dbReference type="InterPro" id="IPR033010">
    <property type="entry name" value="Cdc20/Fizzy"/>
</dbReference>
<dbReference type="GO" id="GO:0010997">
    <property type="term" value="F:anaphase-promoting complex binding"/>
    <property type="evidence" value="ECO:0007669"/>
    <property type="project" value="InterPro"/>
</dbReference>
<dbReference type="SMART" id="SM00320">
    <property type="entry name" value="WD40"/>
    <property type="match status" value="3"/>
</dbReference>
<name>A0A0D1W5C9_9EURO</name>
<dbReference type="HOGENOM" id="CLU_014831_3_0_1"/>